<dbReference type="InParanoid" id="F4R3T8"/>
<dbReference type="AlphaFoldDB" id="F4R3T8"/>
<dbReference type="VEuPathDB" id="FungiDB:MELLADRAFT_101163"/>
<dbReference type="HOGENOM" id="CLU_098010_0_0_1"/>
<feature type="compositionally biased region" description="Polar residues" evidence="1">
    <location>
        <begin position="204"/>
        <end position="217"/>
    </location>
</feature>
<keyword evidence="3" id="KW-1185">Reference proteome</keyword>
<dbReference type="RefSeq" id="XP_007404048.1">
    <property type="nucleotide sequence ID" value="XM_007403986.1"/>
</dbReference>
<sequence length="248" mass="28043">MTTLHTSIPLTVFNQTFARLDNEEHNQNHSTSSSSKVKSNKGLEAPSEYTLSFGEWSKCMSLFRRYLAGYYGQAPLAKRLKLHIENVKNIKRSTECWMTALHYDILCRSQTFVKRGDNGLMKDIGIHVQKYENQAKEKSLRFGEANGGDANPHAKGGRLEFKHPETGLNNSTNLSSNKREASNIDPHQFKKRRGQRNKHGLNYTIPSYISNPTQHQPPNHALPPNPLSYTERQPLPIAAPMAANKFPS</sequence>
<evidence type="ECO:0000313" key="2">
    <source>
        <dbReference type="EMBL" id="EGG13110.1"/>
    </source>
</evidence>
<reference evidence="3" key="1">
    <citation type="journal article" date="2011" name="Proc. Natl. Acad. Sci. U.S.A.">
        <title>Obligate biotrophy features unraveled by the genomic analysis of rust fungi.</title>
        <authorList>
            <person name="Duplessis S."/>
            <person name="Cuomo C.A."/>
            <person name="Lin Y.-C."/>
            <person name="Aerts A."/>
            <person name="Tisserant E."/>
            <person name="Veneault-Fourrey C."/>
            <person name="Joly D.L."/>
            <person name="Hacquard S."/>
            <person name="Amselem J."/>
            <person name="Cantarel B.L."/>
            <person name="Chiu R."/>
            <person name="Coutinho P.M."/>
            <person name="Feau N."/>
            <person name="Field M."/>
            <person name="Frey P."/>
            <person name="Gelhaye E."/>
            <person name="Goldberg J."/>
            <person name="Grabherr M.G."/>
            <person name="Kodira C.D."/>
            <person name="Kohler A."/>
            <person name="Kuees U."/>
            <person name="Lindquist E.A."/>
            <person name="Lucas S.M."/>
            <person name="Mago R."/>
            <person name="Mauceli E."/>
            <person name="Morin E."/>
            <person name="Murat C."/>
            <person name="Pangilinan J.L."/>
            <person name="Park R."/>
            <person name="Pearson M."/>
            <person name="Quesneville H."/>
            <person name="Rouhier N."/>
            <person name="Sakthikumar S."/>
            <person name="Salamov A.A."/>
            <person name="Schmutz J."/>
            <person name="Selles B."/>
            <person name="Shapiro H."/>
            <person name="Tanguay P."/>
            <person name="Tuskan G.A."/>
            <person name="Henrissat B."/>
            <person name="Van de Peer Y."/>
            <person name="Rouze P."/>
            <person name="Ellis J.G."/>
            <person name="Dodds P.N."/>
            <person name="Schein J.E."/>
            <person name="Zhong S."/>
            <person name="Hamelin R.C."/>
            <person name="Grigoriev I.V."/>
            <person name="Szabo L.J."/>
            <person name="Martin F."/>
        </authorList>
    </citation>
    <scope>NUCLEOTIDE SEQUENCE [LARGE SCALE GENOMIC DNA]</scope>
    <source>
        <strain evidence="3">98AG31 / pathotype 3-4-7</strain>
    </source>
</reference>
<dbReference type="GeneID" id="18921290"/>
<evidence type="ECO:0000313" key="3">
    <source>
        <dbReference type="Proteomes" id="UP000001072"/>
    </source>
</evidence>
<feature type="region of interest" description="Disordered" evidence="1">
    <location>
        <begin position="142"/>
        <end position="232"/>
    </location>
</feature>
<gene>
    <name evidence="2" type="ORF">MELLADRAFT_101163</name>
</gene>
<proteinExistence type="predicted"/>
<feature type="compositionally biased region" description="Basic residues" evidence="1">
    <location>
        <begin position="189"/>
        <end position="199"/>
    </location>
</feature>
<dbReference type="EMBL" id="GL883090">
    <property type="protein sequence ID" value="EGG13110.1"/>
    <property type="molecule type" value="Genomic_DNA"/>
</dbReference>
<organism evidence="3">
    <name type="scientific">Melampsora larici-populina (strain 98AG31 / pathotype 3-4-7)</name>
    <name type="common">Poplar leaf rust fungus</name>
    <dbReference type="NCBI Taxonomy" id="747676"/>
    <lineage>
        <taxon>Eukaryota</taxon>
        <taxon>Fungi</taxon>
        <taxon>Dikarya</taxon>
        <taxon>Basidiomycota</taxon>
        <taxon>Pucciniomycotina</taxon>
        <taxon>Pucciniomycetes</taxon>
        <taxon>Pucciniales</taxon>
        <taxon>Melampsoraceae</taxon>
        <taxon>Melampsora</taxon>
    </lineage>
</organism>
<protein>
    <submittedName>
        <fullName evidence="2">Uncharacterized protein</fullName>
    </submittedName>
</protein>
<evidence type="ECO:0000256" key="1">
    <source>
        <dbReference type="SAM" id="MobiDB-lite"/>
    </source>
</evidence>
<dbReference type="Proteomes" id="UP000001072">
    <property type="component" value="Unassembled WGS sequence"/>
</dbReference>
<accession>F4R3T8</accession>
<name>F4R3T8_MELLP</name>
<dbReference type="KEGG" id="mlr:MELLADRAFT_101163"/>